<dbReference type="PRINTS" id="PR00039">
    <property type="entry name" value="HTHLYSR"/>
</dbReference>
<dbReference type="Pfam" id="PF00126">
    <property type="entry name" value="HTH_1"/>
    <property type="match status" value="1"/>
</dbReference>
<evidence type="ECO:0000256" key="4">
    <source>
        <dbReference type="ARBA" id="ARBA00023163"/>
    </source>
</evidence>
<dbReference type="EMBL" id="CP010785">
    <property type="protein sequence ID" value="ATF07857.1"/>
    <property type="molecule type" value="Genomic_DNA"/>
</dbReference>
<keyword evidence="3" id="KW-0238">DNA-binding</keyword>
<dbReference type="InterPro" id="IPR036388">
    <property type="entry name" value="WH-like_DNA-bd_sf"/>
</dbReference>
<comment type="similarity">
    <text evidence="1">Belongs to the LysR transcriptional regulatory family.</text>
</comment>
<dbReference type="Pfam" id="PF03466">
    <property type="entry name" value="LysR_substrate"/>
    <property type="match status" value="1"/>
</dbReference>
<dbReference type="Gene3D" id="3.40.190.290">
    <property type="match status" value="1"/>
</dbReference>
<keyword evidence="4" id="KW-0804">Transcription</keyword>
<dbReference type="PANTHER" id="PTHR30126:SF22">
    <property type="entry name" value="HTH-TYPE TRANSCRIPTIONAL REGULATOR YHAJ-RELATED"/>
    <property type="match status" value="1"/>
</dbReference>
<evidence type="ECO:0000259" key="5">
    <source>
        <dbReference type="PROSITE" id="PS50931"/>
    </source>
</evidence>
<evidence type="ECO:0000313" key="7">
    <source>
        <dbReference type="Proteomes" id="UP000217545"/>
    </source>
</evidence>
<dbReference type="InterPro" id="IPR036390">
    <property type="entry name" value="WH_DNA-bd_sf"/>
</dbReference>
<keyword evidence="2" id="KW-0805">Transcription regulation</keyword>
<reference evidence="6 7" key="1">
    <citation type="journal article" date="2017" name="Front. Microbiol.">
        <title>Phaeobacter piscinae sp. nov., a species of the Roseobacter group and potential aquaculture probiont.</title>
        <authorList>
            <person name="Sonnenschein E.C."/>
            <person name="Phippen C.B.W."/>
            <person name="Nielsen K.F."/>
            <person name="Mateiu R.V."/>
            <person name="Melchiorsen J."/>
            <person name="Gram L."/>
            <person name="Overmann J."/>
            <person name="Freese H.M."/>
        </authorList>
    </citation>
    <scope>NUCLEOTIDE SEQUENCE [LARGE SCALE GENOMIC DNA]</scope>
    <source>
        <strain evidence="6 7">P63</strain>
    </source>
</reference>
<dbReference type="GO" id="GO:0003700">
    <property type="term" value="F:DNA-binding transcription factor activity"/>
    <property type="evidence" value="ECO:0007669"/>
    <property type="project" value="InterPro"/>
</dbReference>
<dbReference type="Gene3D" id="1.10.10.10">
    <property type="entry name" value="Winged helix-like DNA-binding domain superfamily/Winged helix DNA-binding domain"/>
    <property type="match status" value="1"/>
</dbReference>
<evidence type="ECO:0000313" key="6">
    <source>
        <dbReference type="EMBL" id="ATF07857.1"/>
    </source>
</evidence>
<dbReference type="InterPro" id="IPR005119">
    <property type="entry name" value="LysR_subst-bd"/>
</dbReference>
<proteinExistence type="inferred from homology"/>
<gene>
    <name evidence="6" type="ORF">PhaeoP63_03825</name>
</gene>
<keyword evidence="6" id="KW-0614">Plasmid</keyword>
<organism evidence="6 7">
    <name type="scientific">Phaeobacter gallaeciensis</name>
    <dbReference type="NCBI Taxonomy" id="60890"/>
    <lineage>
        <taxon>Bacteria</taxon>
        <taxon>Pseudomonadati</taxon>
        <taxon>Pseudomonadota</taxon>
        <taxon>Alphaproteobacteria</taxon>
        <taxon>Rhodobacterales</taxon>
        <taxon>Roseobacteraceae</taxon>
        <taxon>Phaeobacter</taxon>
    </lineage>
</organism>
<dbReference type="AlphaFoldDB" id="A0AAC9ZCW1"/>
<dbReference type="InterPro" id="IPR000847">
    <property type="entry name" value="LysR_HTH_N"/>
</dbReference>
<sequence length="318" mass="35101">MSMISKSDQVNSQMTLDQLIALDAIVAMGTFRAAAERLNKAQSAISHQIRKLEAELGFDLFSRDGYRPSLTTEGEVFYRETARVLEQVNGLKSVAASLRSEQEAMISVVMTATMSLDPILTVLGDIGRRFPATHIRVATEMMGGPLARLMEGDADLIISGLAGVPLEEVETLPVDTIIIRPVASPSFPAAQRVGIRSRREMQTYTQVIVSGTGGQDFDQSRDLLSGGQRWTVSDFEAKKSVIKAGLGWGGIPVHLMQQELANGELVQLTVEGYPPRHTEIFAIRRRDMPMGQVMSRLWDDLKQARQSMPEPDSNRWKS</sequence>
<evidence type="ECO:0000256" key="3">
    <source>
        <dbReference type="ARBA" id="ARBA00023125"/>
    </source>
</evidence>
<protein>
    <submittedName>
        <fullName evidence="6">Transcriptional regulator</fullName>
    </submittedName>
</protein>
<dbReference type="FunFam" id="1.10.10.10:FF:000001">
    <property type="entry name" value="LysR family transcriptional regulator"/>
    <property type="match status" value="1"/>
</dbReference>
<accession>A0AAC9ZCW1</accession>
<dbReference type="Proteomes" id="UP000217545">
    <property type="component" value="Plasmid pP63_a"/>
</dbReference>
<dbReference type="GO" id="GO:0000976">
    <property type="term" value="F:transcription cis-regulatory region binding"/>
    <property type="evidence" value="ECO:0007669"/>
    <property type="project" value="TreeGrafter"/>
</dbReference>
<evidence type="ECO:0000256" key="1">
    <source>
        <dbReference type="ARBA" id="ARBA00009437"/>
    </source>
</evidence>
<dbReference type="RefSeq" id="WP_024099130.1">
    <property type="nucleotide sequence ID" value="NZ_CP010589.1"/>
</dbReference>
<dbReference type="SUPFAM" id="SSF46785">
    <property type="entry name" value="Winged helix' DNA-binding domain"/>
    <property type="match status" value="1"/>
</dbReference>
<name>A0AAC9ZCW1_9RHOB</name>
<feature type="domain" description="HTH lysR-type" evidence="5">
    <location>
        <begin position="14"/>
        <end position="71"/>
    </location>
</feature>
<evidence type="ECO:0000256" key="2">
    <source>
        <dbReference type="ARBA" id="ARBA00023015"/>
    </source>
</evidence>
<geneLocation type="plasmid" evidence="7">
    <name>pp63_a</name>
</geneLocation>
<dbReference type="PANTHER" id="PTHR30126">
    <property type="entry name" value="HTH-TYPE TRANSCRIPTIONAL REGULATOR"/>
    <property type="match status" value="1"/>
</dbReference>
<dbReference type="PROSITE" id="PS50931">
    <property type="entry name" value="HTH_LYSR"/>
    <property type="match status" value="1"/>
</dbReference>
<dbReference type="GeneID" id="31848180"/>
<dbReference type="SUPFAM" id="SSF53850">
    <property type="entry name" value="Periplasmic binding protein-like II"/>
    <property type="match status" value="1"/>
</dbReference>